<dbReference type="Proteomes" id="UP000001312">
    <property type="component" value="Unassembled WGS sequence"/>
</dbReference>
<sequence>MRVENEINKFGFNAMALTSSVIENWKSRSWDAKAISSPSEVLCEIQLPYTSVLILMDIWSSDIQYSSEVEDTILPGQKIERLKMISGDKEILGVPNIANQEHAIIDDLQVSRYHKTSIKKIAMSLDEPECSCPEVTNKLLIQINIIPVFVQPFQTRIKCVSFRWQTCLTQDAQDGSPSLESLISSHLE</sequence>
<name>A7EE86_SCLS1</name>
<dbReference type="InParanoid" id="A7EE86"/>
<evidence type="ECO:0000313" key="2">
    <source>
        <dbReference type="Proteomes" id="UP000001312"/>
    </source>
</evidence>
<dbReference type="KEGG" id="ssl:SS1G_03626"/>
<dbReference type="RefSeq" id="XP_001595537.1">
    <property type="nucleotide sequence ID" value="XM_001595487.1"/>
</dbReference>
<evidence type="ECO:0000313" key="1">
    <source>
        <dbReference type="EMBL" id="EDO01152.1"/>
    </source>
</evidence>
<dbReference type="GeneID" id="5491891"/>
<reference evidence="2" key="1">
    <citation type="journal article" date="2011" name="PLoS Genet.">
        <title>Genomic analysis of the necrotrophic fungal pathogens Sclerotinia sclerotiorum and Botrytis cinerea.</title>
        <authorList>
            <person name="Amselem J."/>
            <person name="Cuomo C.A."/>
            <person name="van Kan J.A."/>
            <person name="Viaud M."/>
            <person name="Benito E.P."/>
            <person name="Couloux A."/>
            <person name="Coutinho P.M."/>
            <person name="de Vries R.P."/>
            <person name="Dyer P.S."/>
            <person name="Fillinger S."/>
            <person name="Fournier E."/>
            <person name="Gout L."/>
            <person name="Hahn M."/>
            <person name="Kohn L."/>
            <person name="Lapalu N."/>
            <person name="Plummer K.M."/>
            <person name="Pradier J.M."/>
            <person name="Quevillon E."/>
            <person name="Sharon A."/>
            <person name="Simon A."/>
            <person name="ten Have A."/>
            <person name="Tudzynski B."/>
            <person name="Tudzynski P."/>
            <person name="Wincker P."/>
            <person name="Andrew M."/>
            <person name="Anthouard V."/>
            <person name="Beever R.E."/>
            <person name="Beffa R."/>
            <person name="Benoit I."/>
            <person name="Bouzid O."/>
            <person name="Brault B."/>
            <person name="Chen Z."/>
            <person name="Choquer M."/>
            <person name="Collemare J."/>
            <person name="Cotton P."/>
            <person name="Danchin E.G."/>
            <person name="Da Silva C."/>
            <person name="Gautier A."/>
            <person name="Giraud C."/>
            <person name="Giraud T."/>
            <person name="Gonzalez C."/>
            <person name="Grossetete S."/>
            <person name="Guldener U."/>
            <person name="Henrissat B."/>
            <person name="Howlett B.J."/>
            <person name="Kodira C."/>
            <person name="Kretschmer M."/>
            <person name="Lappartient A."/>
            <person name="Leroch M."/>
            <person name="Levis C."/>
            <person name="Mauceli E."/>
            <person name="Neuveglise C."/>
            <person name="Oeser B."/>
            <person name="Pearson M."/>
            <person name="Poulain J."/>
            <person name="Poussereau N."/>
            <person name="Quesneville H."/>
            <person name="Rascle C."/>
            <person name="Schumacher J."/>
            <person name="Segurens B."/>
            <person name="Sexton A."/>
            <person name="Silva E."/>
            <person name="Sirven C."/>
            <person name="Soanes D.M."/>
            <person name="Talbot N.J."/>
            <person name="Templeton M."/>
            <person name="Yandava C."/>
            <person name="Yarden O."/>
            <person name="Zeng Q."/>
            <person name="Rollins J.A."/>
            <person name="Lebrun M.H."/>
            <person name="Dickman M."/>
        </authorList>
    </citation>
    <scope>NUCLEOTIDE SEQUENCE [LARGE SCALE GENOMIC DNA]</scope>
    <source>
        <strain evidence="2">ATCC 18683 / 1980 / Ss-1</strain>
    </source>
</reference>
<keyword evidence="2" id="KW-1185">Reference proteome</keyword>
<proteinExistence type="predicted"/>
<dbReference type="HOGENOM" id="CLU_1441844_0_0_1"/>
<gene>
    <name evidence="1" type="ORF">SS1G_03626</name>
</gene>
<dbReference type="AlphaFoldDB" id="A7EE86"/>
<protein>
    <submittedName>
        <fullName evidence="1">Uncharacterized protein</fullName>
    </submittedName>
</protein>
<organism evidence="1 2">
    <name type="scientific">Sclerotinia sclerotiorum (strain ATCC 18683 / 1980 / Ss-1)</name>
    <name type="common">White mold</name>
    <name type="synonym">Whetzelinia sclerotiorum</name>
    <dbReference type="NCBI Taxonomy" id="665079"/>
    <lineage>
        <taxon>Eukaryota</taxon>
        <taxon>Fungi</taxon>
        <taxon>Dikarya</taxon>
        <taxon>Ascomycota</taxon>
        <taxon>Pezizomycotina</taxon>
        <taxon>Leotiomycetes</taxon>
        <taxon>Helotiales</taxon>
        <taxon>Sclerotiniaceae</taxon>
        <taxon>Sclerotinia</taxon>
    </lineage>
</organism>
<dbReference type="EMBL" id="CH476624">
    <property type="protein sequence ID" value="EDO01152.1"/>
    <property type="molecule type" value="Genomic_DNA"/>
</dbReference>
<accession>A7EE86</accession>